<evidence type="ECO:0000259" key="14">
    <source>
        <dbReference type="PROSITE" id="PS51448"/>
    </source>
</evidence>
<dbReference type="Pfam" id="PF00088">
    <property type="entry name" value="Trefoil"/>
    <property type="match status" value="1"/>
</dbReference>
<accession>A0AAV1MR76</accession>
<comment type="caution">
    <text evidence="11">Lacks conserved residue(s) required for the propagation of feature annotation.</text>
</comment>
<dbReference type="GO" id="GO:0035805">
    <property type="term" value="C:egg coat"/>
    <property type="evidence" value="ECO:0007669"/>
    <property type="project" value="UniProtKB-SubCell"/>
</dbReference>
<proteinExistence type="predicted"/>
<protein>
    <submittedName>
        <fullName evidence="15">Zona pellucida sperm-binding protein 4-like</fullName>
    </submittedName>
</protein>
<evidence type="ECO:0000256" key="9">
    <source>
        <dbReference type="ARBA" id="ARBA00023279"/>
    </source>
</evidence>
<keyword evidence="9" id="KW-0278">Fertilization</keyword>
<evidence type="ECO:0000256" key="10">
    <source>
        <dbReference type="ARBA" id="ARBA00024183"/>
    </source>
</evidence>
<dbReference type="GO" id="GO:0007339">
    <property type="term" value="P:binding of sperm to zona pellucida"/>
    <property type="evidence" value="ECO:0007669"/>
    <property type="project" value="TreeGrafter"/>
</dbReference>
<dbReference type="Gene3D" id="2.60.40.3210">
    <property type="entry name" value="Zona pellucida, ZP-N domain"/>
    <property type="match status" value="1"/>
</dbReference>
<dbReference type="InterPro" id="IPR000519">
    <property type="entry name" value="P_trefoil_dom"/>
</dbReference>
<evidence type="ECO:0000313" key="16">
    <source>
        <dbReference type="Proteomes" id="UP001314229"/>
    </source>
</evidence>
<dbReference type="Pfam" id="PF00100">
    <property type="entry name" value="Zona_pellucida"/>
    <property type="match status" value="1"/>
</dbReference>
<feature type="disulfide bond" evidence="11">
    <location>
        <begin position="261"/>
        <end position="276"/>
    </location>
</feature>
<keyword evidence="16" id="KW-1185">Reference proteome</keyword>
<evidence type="ECO:0000256" key="11">
    <source>
        <dbReference type="PROSITE-ProRule" id="PRU00779"/>
    </source>
</evidence>
<sequence>MAGLRVELLLVVVVTGFLLLVSVRGWERINQTQLVNFYESGQWGDARTSPDDSSDYDNGEDAITDIGGAAIIDNFDPFADHGFKEEADSDPRNWASSIDGGFAVEFVDVPPRSWTSMTSPISPGLDVVCSEAGFQISLAAGSLSEAKVLGSMDLLSVMEAPESCGYDVNPLQSTFGVPFTGCNVKQDVDSYSLQLLYIDESGEIQISTASCDKSQNFNSGLFPRASSSNEPSKCSNPTAAPTTSPSKSLNCAVPTGEQVTCAPSGVPSSECEGLGCCKDPSTDACYYPLDECTADQHFVFAIRANCESVPSMRVDPTKLIIPGHPNCKPVIVNDKVAIFKFGVTECGARAFEVGETKIYLAEVQTTVKALNLKYGVITRYDPLRFMVECRYSKGPMGDPQLSLTSVGYLVKIPTSPLPPSVDSNGLYGVQLRIAKDNTYSSYFPTYHQPLRLLLGKPVYLELRLKSPKPDAVILVNYCVAYPRSAKNALVLIYEGCANPNDPSVSVLVVSNLPKNRYQRRFMVRAFQFMDQKTNKYLDEEIYFMCSAEVCRPNERTCEERCFDGKAP</sequence>
<keyword evidence="3" id="KW-0272">Extracellular matrix</keyword>
<dbReference type="InterPro" id="IPR001507">
    <property type="entry name" value="ZP_dom"/>
</dbReference>
<dbReference type="Proteomes" id="UP001314229">
    <property type="component" value="Unassembled WGS sequence"/>
</dbReference>
<dbReference type="InterPro" id="IPR055355">
    <property type="entry name" value="ZP-C"/>
</dbReference>
<gene>
    <name evidence="15" type="ORF">FSCOSCO3_A011064</name>
</gene>
<dbReference type="PROSITE" id="PS51034">
    <property type="entry name" value="ZP_2"/>
    <property type="match status" value="1"/>
</dbReference>
<evidence type="ECO:0000256" key="4">
    <source>
        <dbReference type="ARBA" id="ARBA00022685"/>
    </source>
</evidence>
<dbReference type="PANTHER" id="PTHR23343:SF117">
    <property type="entry name" value="ZONA PELLUCIDA SPERM-BINDING PROTEIN 4-LIKE ISOFORM X1"/>
    <property type="match status" value="1"/>
</dbReference>
<dbReference type="Gene3D" id="4.10.110.10">
    <property type="entry name" value="Spasmolytic Protein, domain 1"/>
    <property type="match status" value="1"/>
</dbReference>
<dbReference type="EMBL" id="CAWUFR010000001">
    <property type="protein sequence ID" value="CAK6949368.1"/>
    <property type="molecule type" value="Genomic_DNA"/>
</dbReference>
<dbReference type="AlphaFoldDB" id="A0AAV1MR76"/>
<dbReference type="GO" id="GO:0060468">
    <property type="term" value="P:prevention of polyspermy"/>
    <property type="evidence" value="ECO:0007669"/>
    <property type="project" value="TreeGrafter"/>
</dbReference>
<evidence type="ECO:0000256" key="5">
    <source>
        <dbReference type="ARBA" id="ARBA00022692"/>
    </source>
</evidence>
<keyword evidence="2" id="KW-1003">Cell membrane</keyword>
<dbReference type="GO" id="GO:0005886">
    <property type="term" value="C:plasma membrane"/>
    <property type="evidence" value="ECO:0007669"/>
    <property type="project" value="UniProtKB-SubCell"/>
</dbReference>
<reference evidence="15 16" key="1">
    <citation type="submission" date="2024-01" db="EMBL/GenBank/DDBJ databases">
        <authorList>
            <person name="Alioto T."/>
            <person name="Alioto T."/>
            <person name="Gomez Garrido J."/>
        </authorList>
    </citation>
    <scope>NUCLEOTIDE SEQUENCE [LARGE SCALE GENOMIC DNA]</scope>
</reference>
<dbReference type="PANTHER" id="PTHR23343">
    <property type="entry name" value="ZONA PELLUCIDA SPERM-BINDING PROTEIN"/>
    <property type="match status" value="1"/>
</dbReference>
<evidence type="ECO:0000256" key="2">
    <source>
        <dbReference type="ARBA" id="ARBA00022475"/>
    </source>
</evidence>
<feature type="disulfide bond" evidence="11">
    <location>
        <begin position="251"/>
        <end position="277"/>
    </location>
</feature>
<keyword evidence="6" id="KW-1133">Transmembrane helix</keyword>
<name>A0AAV1MR76_SCOSC</name>
<keyword evidence="7" id="KW-0472">Membrane</keyword>
<evidence type="ECO:0000256" key="6">
    <source>
        <dbReference type="ARBA" id="ARBA00022989"/>
    </source>
</evidence>
<dbReference type="InterPro" id="IPR044913">
    <property type="entry name" value="P_trefoil_dom_sf"/>
</dbReference>
<evidence type="ECO:0000256" key="1">
    <source>
        <dbReference type="ARBA" id="ARBA00004251"/>
    </source>
</evidence>
<comment type="caution">
    <text evidence="15">The sequence shown here is derived from an EMBL/GenBank/DDBJ whole genome shotgun (WGS) entry which is preliminary data.</text>
</comment>
<evidence type="ECO:0000313" key="15">
    <source>
        <dbReference type="EMBL" id="CAK6949368.1"/>
    </source>
</evidence>
<dbReference type="Gene3D" id="2.60.40.4100">
    <property type="entry name" value="Zona pellucida, ZP-C domain"/>
    <property type="match status" value="1"/>
</dbReference>
<evidence type="ECO:0000256" key="3">
    <source>
        <dbReference type="ARBA" id="ARBA00022530"/>
    </source>
</evidence>
<evidence type="ECO:0000256" key="7">
    <source>
        <dbReference type="ARBA" id="ARBA00023136"/>
    </source>
</evidence>
<comment type="subcellular location">
    <subcellularLocation>
        <location evidence="1">Cell membrane</location>
        <topology evidence="1">Single-pass type I membrane protein</topology>
    </subcellularLocation>
    <subcellularLocation>
        <location evidence="10">Zona pellucida</location>
    </subcellularLocation>
</comment>
<dbReference type="InterPro" id="IPR051148">
    <property type="entry name" value="Zona_Pellucida_Domain_gp"/>
</dbReference>
<feature type="domain" description="ZP" evidence="13">
    <location>
        <begin position="291"/>
        <end position="567"/>
    </location>
</feature>
<organism evidence="15 16">
    <name type="scientific">Scomber scombrus</name>
    <name type="common">Atlantic mackerel</name>
    <name type="synonym">Scomber vernalis</name>
    <dbReference type="NCBI Taxonomy" id="13677"/>
    <lineage>
        <taxon>Eukaryota</taxon>
        <taxon>Metazoa</taxon>
        <taxon>Chordata</taxon>
        <taxon>Craniata</taxon>
        <taxon>Vertebrata</taxon>
        <taxon>Euteleostomi</taxon>
        <taxon>Actinopterygii</taxon>
        <taxon>Neopterygii</taxon>
        <taxon>Teleostei</taxon>
        <taxon>Neoteleostei</taxon>
        <taxon>Acanthomorphata</taxon>
        <taxon>Pelagiaria</taxon>
        <taxon>Scombriformes</taxon>
        <taxon>Scombridae</taxon>
        <taxon>Scomber</taxon>
    </lineage>
</organism>
<evidence type="ECO:0000259" key="13">
    <source>
        <dbReference type="PROSITE" id="PS51034"/>
    </source>
</evidence>
<dbReference type="SMART" id="SM00241">
    <property type="entry name" value="ZP"/>
    <property type="match status" value="1"/>
</dbReference>
<evidence type="ECO:0000256" key="12">
    <source>
        <dbReference type="SAM" id="MobiDB-lite"/>
    </source>
</evidence>
<evidence type="ECO:0000256" key="8">
    <source>
        <dbReference type="ARBA" id="ARBA00023157"/>
    </source>
</evidence>
<keyword evidence="4" id="KW-0165">Cleavage on pair of basic residues</keyword>
<dbReference type="InterPro" id="IPR042235">
    <property type="entry name" value="ZP-C_dom"/>
</dbReference>
<keyword evidence="5" id="KW-0812">Transmembrane</keyword>
<dbReference type="SUPFAM" id="SSF57492">
    <property type="entry name" value="Trefoil"/>
    <property type="match status" value="1"/>
</dbReference>
<feature type="region of interest" description="Disordered" evidence="12">
    <location>
        <begin position="222"/>
        <end position="247"/>
    </location>
</feature>
<keyword evidence="8 11" id="KW-1015">Disulfide bond</keyword>
<dbReference type="GO" id="GO:0032190">
    <property type="term" value="F:acrosin binding"/>
    <property type="evidence" value="ECO:0007669"/>
    <property type="project" value="TreeGrafter"/>
</dbReference>
<dbReference type="GO" id="GO:0035804">
    <property type="term" value="F:structural constituent of egg coat"/>
    <property type="evidence" value="ECO:0007669"/>
    <property type="project" value="TreeGrafter"/>
</dbReference>
<dbReference type="CDD" id="cd00111">
    <property type="entry name" value="Trefoil"/>
    <property type="match status" value="1"/>
</dbReference>
<dbReference type="SMART" id="SM00018">
    <property type="entry name" value="PD"/>
    <property type="match status" value="1"/>
</dbReference>
<keyword evidence="3" id="KW-0964">Secreted</keyword>
<feature type="domain" description="P-type" evidence="14">
    <location>
        <begin position="249"/>
        <end position="289"/>
    </location>
</feature>
<dbReference type="PROSITE" id="PS51448">
    <property type="entry name" value="P_TREFOIL_2"/>
    <property type="match status" value="1"/>
</dbReference>